<dbReference type="Proteomes" id="UP000593567">
    <property type="component" value="Unassembled WGS sequence"/>
</dbReference>
<evidence type="ECO:0000313" key="2">
    <source>
        <dbReference type="Proteomes" id="UP000593567"/>
    </source>
</evidence>
<accession>A0A7J7J0S1</accession>
<keyword evidence="2" id="KW-1185">Reference proteome</keyword>
<evidence type="ECO:0000313" key="1">
    <source>
        <dbReference type="EMBL" id="KAF6019427.1"/>
    </source>
</evidence>
<protein>
    <submittedName>
        <fullName evidence="1">Uncharacterized protein</fullName>
    </submittedName>
</protein>
<dbReference type="EMBL" id="VXIV02003231">
    <property type="protein sequence ID" value="KAF6019427.1"/>
    <property type="molecule type" value="Genomic_DNA"/>
</dbReference>
<reference evidence="1" key="1">
    <citation type="submission" date="2020-06" db="EMBL/GenBank/DDBJ databases">
        <title>Draft genome of Bugula neritina, a colonial animal packing powerful symbionts and potential medicines.</title>
        <authorList>
            <person name="Rayko M."/>
        </authorList>
    </citation>
    <scope>NUCLEOTIDE SEQUENCE [LARGE SCALE GENOMIC DNA]</scope>
    <source>
        <strain evidence="1">Kwan_BN1</strain>
    </source>
</reference>
<comment type="caution">
    <text evidence="1">The sequence shown here is derived from an EMBL/GenBank/DDBJ whole genome shotgun (WGS) entry which is preliminary data.</text>
</comment>
<organism evidence="1 2">
    <name type="scientific">Bugula neritina</name>
    <name type="common">Brown bryozoan</name>
    <name type="synonym">Sertularia neritina</name>
    <dbReference type="NCBI Taxonomy" id="10212"/>
    <lineage>
        <taxon>Eukaryota</taxon>
        <taxon>Metazoa</taxon>
        <taxon>Spiralia</taxon>
        <taxon>Lophotrochozoa</taxon>
        <taxon>Bryozoa</taxon>
        <taxon>Gymnolaemata</taxon>
        <taxon>Cheilostomatida</taxon>
        <taxon>Flustrina</taxon>
        <taxon>Buguloidea</taxon>
        <taxon>Bugulidae</taxon>
        <taxon>Bugula</taxon>
    </lineage>
</organism>
<sequence length="72" mass="8026">MRTSLPMQKYPITGALWSSLLSIAKLKTLVALRCPRGANQKLAVNQMLTNRQIKLMNRQTESSTPMTGMAFS</sequence>
<proteinExistence type="predicted"/>
<name>A0A7J7J0S1_BUGNE</name>
<gene>
    <name evidence="1" type="ORF">EB796_022274</name>
</gene>
<dbReference type="AlphaFoldDB" id="A0A7J7J0S1"/>